<organism evidence="2 3">
    <name type="scientific">Aquimarina algicola</name>
    <dbReference type="NCBI Taxonomy" id="2589995"/>
    <lineage>
        <taxon>Bacteria</taxon>
        <taxon>Pseudomonadati</taxon>
        <taxon>Bacteroidota</taxon>
        <taxon>Flavobacteriia</taxon>
        <taxon>Flavobacteriales</taxon>
        <taxon>Flavobacteriaceae</taxon>
        <taxon>Aquimarina</taxon>
    </lineage>
</organism>
<keyword evidence="1" id="KW-0732">Signal</keyword>
<accession>A0A504J937</accession>
<dbReference type="OrthoDB" id="1149023at2"/>
<protein>
    <submittedName>
        <fullName evidence="2">Uncharacterized protein</fullName>
    </submittedName>
</protein>
<sequence length="323" mass="38467">MKRLKQIIAILCCTFTLISCAQDHKKNNQAMKNRPINRIHKLYNQKVKYPIMPQYFIEGYQSGCYYEILINDVLAFKHYENVGLMNHATPINDLILKSGPQKVTIKLFPLGKIDGKEYTTIDADDSFRLKIFKRDKKQPYVAGDYEVIKEHYAELKDGLPYYEETFTFDAEVPYQLKGWSESRVLTEMDQKKLEKEVLDFYKEYGEVLRNRDEEKWVNLVMKREKERIHAVDYFDKEDINIRTSEYINTFDNEVLEVQPLDPYKMTFYGDGRLITLRSLENLGDSAFFTIEQDEDENGKYKVYQFYYLFLHKPKDSDQLEIIR</sequence>
<feature type="signal peptide" evidence="1">
    <location>
        <begin position="1"/>
        <end position="21"/>
    </location>
</feature>
<comment type="caution">
    <text evidence="2">The sequence shown here is derived from an EMBL/GenBank/DDBJ whole genome shotgun (WGS) entry which is preliminary data.</text>
</comment>
<dbReference type="RefSeq" id="WP_140592068.1">
    <property type="nucleotide sequence ID" value="NZ_VFWZ01000002.1"/>
</dbReference>
<dbReference type="EMBL" id="VFWZ01000002">
    <property type="protein sequence ID" value="TPN87426.1"/>
    <property type="molecule type" value="Genomic_DNA"/>
</dbReference>
<evidence type="ECO:0000256" key="1">
    <source>
        <dbReference type="SAM" id="SignalP"/>
    </source>
</evidence>
<dbReference type="AlphaFoldDB" id="A0A504J937"/>
<feature type="chain" id="PRO_5021333846" evidence="1">
    <location>
        <begin position="22"/>
        <end position="323"/>
    </location>
</feature>
<keyword evidence="3" id="KW-1185">Reference proteome</keyword>
<evidence type="ECO:0000313" key="3">
    <source>
        <dbReference type="Proteomes" id="UP000315540"/>
    </source>
</evidence>
<dbReference type="PROSITE" id="PS51257">
    <property type="entry name" value="PROKAR_LIPOPROTEIN"/>
    <property type="match status" value="1"/>
</dbReference>
<name>A0A504J937_9FLAO</name>
<dbReference type="Proteomes" id="UP000315540">
    <property type="component" value="Unassembled WGS sequence"/>
</dbReference>
<gene>
    <name evidence="2" type="ORF">FHK87_07540</name>
</gene>
<proteinExistence type="predicted"/>
<evidence type="ECO:0000313" key="2">
    <source>
        <dbReference type="EMBL" id="TPN87426.1"/>
    </source>
</evidence>
<reference evidence="2 3" key="1">
    <citation type="submission" date="2019-06" db="EMBL/GenBank/DDBJ databases">
        <authorList>
            <person name="Meng X."/>
        </authorList>
    </citation>
    <scope>NUCLEOTIDE SEQUENCE [LARGE SCALE GENOMIC DNA]</scope>
    <source>
        <strain evidence="2 3">M625</strain>
    </source>
</reference>